<dbReference type="Pfam" id="PF04015">
    <property type="entry name" value="DUF362"/>
    <property type="match status" value="1"/>
</dbReference>
<dbReference type="AlphaFoldDB" id="A0A1L8CWG1"/>
<dbReference type="PANTHER" id="PTHR24960:SF76">
    <property type="entry name" value="4FE-4S FERREDOXIN-TYPE DOMAIN-CONTAINING PROTEIN"/>
    <property type="match status" value="1"/>
</dbReference>
<evidence type="ECO:0000256" key="1">
    <source>
        <dbReference type="ARBA" id="ARBA00003532"/>
    </source>
</evidence>
<gene>
    <name evidence="8" type="ORF">cpu_17310</name>
</gene>
<feature type="domain" description="4Fe-4S ferredoxin-type" evidence="7">
    <location>
        <begin position="305"/>
        <end position="332"/>
    </location>
</feature>
<dbReference type="PROSITE" id="PS00198">
    <property type="entry name" value="4FE4S_FER_1"/>
    <property type="match status" value="1"/>
</dbReference>
<evidence type="ECO:0000256" key="3">
    <source>
        <dbReference type="ARBA" id="ARBA00022485"/>
    </source>
</evidence>
<accession>A0A1L8CWG1</accession>
<dbReference type="InterPro" id="IPR050157">
    <property type="entry name" value="PSI_iron-sulfur_center"/>
</dbReference>
<comment type="function">
    <text evidence="1">Ferredoxins are iron-sulfur proteins that transfer electrons in a wide variety of metabolic reactions.</text>
</comment>
<evidence type="ECO:0000313" key="9">
    <source>
        <dbReference type="Proteomes" id="UP000187485"/>
    </source>
</evidence>
<evidence type="ECO:0000256" key="5">
    <source>
        <dbReference type="ARBA" id="ARBA00023004"/>
    </source>
</evidence>
<dbReference type="RefSeq" id="WP_075859661.1">
    <property type="nucleotide sequence ID" value="NZ_BDJK01000036.1"/>
</dbReference>
<evidence type="ECO:0000313" key="8">
    <source>
        <dbReference type="EMBL" id="GAV23221.1"/>
    </source>
</evidence>
<keyword evidence="6" id="KW-0411">Iron-sulfur</keyword>
<comment type="caution">
    <text evidence="8">The sequence shown here is derived from an EMBL/GenBank/DDBJ whole genome shotgun (WGS) entry which is preliminary data.</text>
</comment>
<dbReference type="Gene3D" id="3.30.70.20">
    <property type="match status" value="1"/>
</dbReference>
<dbReference type="GO" id="GO:0051539">
    <property type="term" value="F:4 iron, 4 sulfur cluster binding"/>
    <property type="evidence" value="ECO:0007669"/>
    <property type="project" value="UniProtKB-KW"/>
</dbReference>
<proteinExistence type="predicted"/>
<dbReference type="InterPro" id="IPR017896">
    <property type="entry name" value="4Fe4S_Fe-S-bd"/>
</dbReference>
<organism evidence="8 9">
    <name type="scientific">Carboxydothermus pertinax</name>
    <dbReference type="NCBI Taxonomy" id="870242"/>
    <lineage>
        <taxon>Bacteria</taxon>
        <taxon>Bacillati</taxon>
        <taxon>Bacillota</taxon>
        <taxon>Clostridia</taxon>
        <taxon>Thermoanaerobacterales</taxon>
        <taxon>Thermoanaerobacteraceae</taxon>
        <taxon>Carboxydothermus</taxon>
    </lineage>
</organism>
<evidence type="ECO:0000256" key="4">
    <source>
        <dbReference type="ARBA" id="ARBA00022723"/>
    </source>
</evidence>
<evidence type="ECO:0000256" key="2">
    <source>
        <dbReference type="ARBA" id="ARBA00013529"/>
    </source>
</evidence>
<keyword evidence="3" id="KW-0004">4Fe-4S</keyword>
<dbReference type="EMBL" id="BDJK01000036">
    <property type="protein sequence ID" value="GAV23221.1"/>
    <property type="molecule type" value="Genomic_DNA"/>
</dbReference>
<dbReference type="Pfam" id="PF13237">
    <property type="entry name" value="Fer4_10"/>
    <property type="match status" value="1"/>
</dbReference>
<dbReference type="STRING" id="870242.cpu_17310"/>
<dbReference type="PROSITE" id="PS51379">
    <property type="entry name" value="4FE4S_FER_2"/>
    <property type="match status" value="2"/>
</dbReference>
<keyword evidence="4" id="KW-0479">Metal-binding</keyword>
<reference evidence="9" key="1">
    <citation type="submission" date="2016-12" db="EMBL/GenBank/DDBJ databases">
        <title>Draft Genome Sequences od Carboxydothermus pertinax and islandicus, Hydrogenogenic Carboxydotrophic Bacteria.</title>
        <authorList>
            <person name="Fukuyama Y."/>
            <person name="Ohmae K."/>
            <person name="Yoneda Y."/>
            <person name="Yoshida T."/>
            <person name="Sako Y."/>
        </authorList>
    </citation>
    <scope>NUCLEOTIDE SEQUENCE [LARGE SCALE GENOMIC DNA]</scope>
    <source>
        <strain evidence="9">Ug1</strain>
    </source>
</reference>
<dbReference type="GO" id="GO:0046872">
    <property type="term" value="F:metal ion binding"/>
    <property type="evidence" value="ECO:0007669"/>
    <property type="project" value="UniProtKB-KW"/>
</dbReference>
<dbReference type="OrthoDB" id="9807879at2"/>
<evidence type="ECO:0000256" key="6">
    <source>
        <dbReference type="ARBA" id="ARBA00023014"/>
    </source>
</evidence>
<name>A0A1L8CWG1_9THEO</name>
<sequence>MKVCAARCSSYHYPEIEAAVNEVFSEFGGIGAFIKPGERVLIKPNMLEGLPPERAVTTHPEVVRAVVRHVKKAGAIPLVGDSPGTGNTERVAGRCGIAQVCQEEGIELLPFAEAKDYSYPEGRTIKRFTLARELSEVDKVISVAKMKTHSFMGITGGIKNLFGFNVATTKAQYHLRMQKRDDFAAMLTDLALFIKPVFFLVDGVVGMEGNGPRNGKPKKAGVILGGDNGFAVDMVMTKMMGFEADKMPVARTALAWGVVAPLKEIDVTGSGKDLTFNFTPPDNIESLDGRIPSFLVRIFQNQFTARPVMNNNCTGCGRCARHCPPKAIKIENRRAVVDYEKCIRCYCCQELCPANAVELKEGFLMRLFSRKK</sequence>
<keyword evidence="5" id="KW-0408">Iron</keyword>
<feature type="domain" description="4Fe-4S ferredoxin-type" evidence="7">
    <location>
        <begin position="333"/>
        <end position="362"/>
    </location>
</feature>
<evidence type="ECO:0000259" key="7">
    <source>
        <dbReference type="PROSITE" id="PS51379"/>
    </source>
</evidence>
<dbReference type="SUPFAM" id="SSF54862">
    <property type="entry name" value="4Fe-4S ferredoxins"/>
    <property type="match status" value="1"/>
</dbReference>
<protein>
    <recommendedName>
        <fullName evidence="2">Ferredoxin</fullName>
    </recommendedName>
</protein>
<dbReference type="Proteomes" id="UP000187485">
    <property type="component" value="Unassembled WGS sequence"/>
</dbReference>
<keyword evidence="9" id="KW-1185">Reference proteome</keyword>
<dbReference type="InterPro" id="IPR017900">
    <property type="entry name" value="4Fe4S_Fe_S_CS"/>
</dbReference>
<dbReference type="InterPro" id="IPR007160">
    <property type="entry name" value="DUF362"/>
</dbReference>
<dbReference type="PANTHER" id="PTHR24960">
    <property type="entry name" value="PHOTOSYSTEM I IRON-SULFUR CENTER-RELATED"/>
    <property type="match status" value="1"/>
</dbReference>